<name>A0A6J7K4F5_9ZZZZ</name>
<organism evidence="2">
    <name type="scientific">freshwater metagenome</name>
    <dbReference type="NCBI Taxonomy" id="449393"/>
    <lineage>
        <taxon>unclassified sequences</taxon>
        <taxon>metagenomes</taxon>
        <taxon>ecological metagenomes</taxon>
    </lineage>
</organism>
<accession>A0A6J7K4F5</accession>
<protein>
    <submittedName>
        <fullName evidence="2">Unannotated protein</fullName>
    </submittedName>
</protein>
<dbReference type="SUPFAM" id="SSF88659">
    <property type="entry name" value="Sigma3 and sigma4 domains of RNA polymerase sigma factors"/>
    <property type="match status" value="1"/>
</dbReference>
<dbReference type="InterPro" id="IPR013324">
    <property type="entry name" value="RNA_pol_sigma_r3/r4-like"/>
</dbReference>
<dbReference type="EMBL" id="CAFBNC010000120">
    <property type="protein sequence ID" value="CAB4950177.1"/>
    <property type="molecule type" value="Genomic_DNA"/>
</dbReference>
<evidence type="ECO:0000256" key="1">
    <source>
        <dbReference type="SAM" id="MobiDB-lite"/>
    </source>
</evidence>
<feature type="compositionally biased region" description="Polar residues" evidence="1">
    <location>
        <begin position="8"/>
        <end position="34"/>
    </location>
</feature>
<dbReference type="AlphaFoldDB" id="A0A6J7K4F5"/>
<sequence length="212" mass="23157">MNRRNAAVPSTNPGPSINPGTSDNPGPSINPGTSMNPAYNAESYLATLVIEVYRRVVFIKGLSPSQRDDVCQMTLLAYWRDAESIRANYSEPGVWARVKLTSEAINFGRREGAQRGEGARHTRQVGAIDTTDATWENVFRQDGDLIDHLQNCDELAPMFAILSPDDRTLVYLVHGLGYTNKAAAGLLGITGSCASRRLRSALSRMRAFDLAA</sequence>
<reference evidence="2" key="1">
    <citation type="submission" date="2020-05" db="EMBL/GenBank/DDBJ databases">
        <authorList>
            <person name="Chiriac C."/>
            <person name="Salcher M."/>
            <person name="Ghai R."/>
            <person name="Kavagutti S V."/>
        </authorList>
    </citation>
    <scope>NUCLEOTIDE SEQUENCE</scope>
</reference>
<feature type="region of interest" description="Disordered" evidence="1">
    <location>
        <begin position="1"/>
        <end position="34"/>
    </location>
</feature>
<dbReference type="Gene3D" id="1.10.10.10">
    <property type="entry name" value="Winged helix-like DNA-binding domain superfamily/Winged helix DNA-binding domain"/>
    <property type="match status" value="1"/>
</dbReference>
<proteinExistence type="predicted"/>
<gene>
    <name evidence="2" type="ORF">UFOPK3733_01823</name>
</gene>
<evidence type="ECO:0000313" key="2">
    <source>
        <dbReference type="EMBL" id="CAB4950177.1"/>
    </source>
</evidence>
<dbReference type="InterPro" id="IPR036388">
    <property type="entry name" value="WH-like_DNA-bd_sf"/>
</dbReference>